<evidence type="ECO:0000256" key="1">
    <source>
        <dbReference type="ARBA" id="ARBA00022553"/>
    </source>
</evidence>
<proteinExistence type="predicted"/>
<dbReference type="InterPro" id="IPR050595">
    <property type="entry name" value="Bact_response_regulator"/>
</dbReference>
<feature type="domain" description="Response regulatory" evidence="3">
    <location>
        <begin position="6"/>
        <end position="121"/>
    </location>
</feature>
<keyword evidence="1 2" id="KW-0597">Phosphoprotein</keyword>
<dbReference type="Pfam" id="PF00072">
    <property type="entry name" value="Response_reg"/>
    <property type="match status" value="1"/>
</dbReference>
<dbReference type="SUPFAM" id="SSF52172">
    <property type="entry name" value="CheY-like"/>
    <property type="match status" value="1"/>
</dbReference>
<accession>A0ABU3QAY3</accession>
<dbReference type="RefSeq" id="WP_315727261.1">
    <property type="nucleotide sequence ID" value="NZ_JAVUPU010000007.1"/>
</dbReference>
<dbReference type="CDD" id="cd00156">
    <property type="entry name" value="REC"/>
    <property type="match status" value="1"/>
</dbReference>
<dbReference type="Proteomes" id="UP001259572">
    <property type="component" value="Unassembled WGS sequence"/>
</dbReference>
<comment type="caution">
    <text evidence="4">The sequence shown here is derived from an EMBL/GenBank/DDBJ whole genome shotgun (WGS) entry which is preliminary data.</text>
</comment>
<evidence type="ECO:0000256" key="2">
    <source>
        <dbReference type="PROSITE-ProRule" id="PRU00169"/>
    </source>
</evidence>
<keyword evidence="5" id="KW-1185">Reference proteome</keyword>
<evidence type="ECO:0000313" key="5">
    <source>
        <dbReference type="Proteomes" id="UP001259572"/>
    </source>
</evidence>
<dbReference type="InterPro" id="IPR011006">
    <property type="entry name" value="CheY-like_superfamily"/>
</dbReference>
<dbReference type="PANTHER" id="PTHR44591:SF21">
    <property type="entry name" value="TWO-COMPONENT RESPONSE REGULATOR"/>
    <property type="match status" value="1"/>
</dbReference>
<gene>
    <name evidence="4" type="ORF">RQX22_14475</name>
</gene>
<dbReference type="PROSITE" id="PS50110">
    <property type="entry name" value="RESPONSE_REGULATORY"/>
    <property type="match status" value="1"/>
</dbReference>
<dbReference type="Gene3D" id="3.40.50.2300">
    <property type="match status" value="1"/>
</dbReference>
<sequence length="126" mass="13505">MVTDMEILVVDDEPMILSMLTGVLAGEGYRVTSAVSGADAIARLASNDHRIGLLVTDVNLGEGVDGLEVAAALHRRDSAIGTIFMTGDPPRQHRDRAPAGAVFLEKPFLPFELVDAVRRLRQPEAA</sequence>
<reference evidence="4 5" key="1">
    <citation type="submission" date="2023-05" db="EMBL/GenBank/DDBJ databases">
        <authorList>
            <person name="Guo Y."/>
        </authorList>
    </citation>
    <scope>NUCLEOTIDE SEQUENCE [LARGE SCALE GENOMIC DNA]</scope>
    <source>
        <strain evidence="4 5">GR2756</strain>
    </source>
</reference>
<organism evidence="4 5">
    <name type="scientific">Sphingosinicella rhizophila</name>
    <dbReference type="NCBI Taxonomy" id="3050082"/>
    <lineage>
        <taxon>Bacteria</taxon>
        <taxon>Pseudomonadati</taxon>
        <taxon>Pseudomonadota</taxon>
        <taxon>Alphaproteobacteria</taxon>
        <taxon>Sphingomonadales</taxon>
        <taxon>Sphingosinicellaceae</taxon>
        <taxon>Sphingosinicella</taxon>
    </lineage>
</organism>
<dbReference type="EMBL" id="JAVUPU010000007">
    <property type="protein sequence ID" value="MDT9600163.1"/>
    <property type="molecule type" value="Genomic_DNA"/>
</dbReference>
<dbReference type="InterPro" id="IPR001789">
    <property type="entry name" value="Sig_transdc_resp-reg_receiver"/>
</dbReference>
<feature type="modified residue" description="4-aspartylphosphate" evidence="2">
    <location>
        <position position="57"/>
    </location>
</feature>
<name>A0ABU3QAY3_9SPHN</name>
<evidence type="ECO:0000313" key="4">
    <source>
        <dbReference type="EMBL" id="MDT9600163.1"/>
    </source>
</evidence>
<dbReference type="SMART" id="SM00448">
    <property type="entry name" value="REC"/>
    <property type="match status" value="1"/>
</dbReference>
<dbReference type="PANTHER" id="PTHR44591">
    <property type="entry name" value="STRESS RESPONSE REGULATOR PROTEIN 1"/>
    <property type="match status" value="1"/>
</dbReference>
<protein>
    <submittedName>
        <fullName evidence="4">Response regulator</fullName>
    </submittedName>
</protein>
<evidence type="ECO:0000259" key="3">
    <source>
        <dbReference type="PROSITE" id="PS50110"/>
    </source>
</evidence>